<gene>
    <name evidence="1 2" type="primary">gatC</name>
    <name evidence="2" type="ORF">L0M99_00410</name>
</gene>
<comment type="caution">
    <text evidence="2">The sequence shown here is derived from an EMBL/GenBank/DDBJ whole genome shotgun (WGS) entry which is preliminary data.</text>
</comment>
<keyword evidence="1" id="KW-0436">Ligase</keyword>
<accession>A0AAJ1F724</accession>
<protein>
    <recommendedName>
        <fullName evidence="1">Aspartyl/glutamyl-tRNA(Asn/Gln) amidotransferase subunit C</fullName>
        <shortName evidence="1">Asp/Glu-ADT subunit C</shortName>
        <ecNumber evidence="1">6.3.5.-</ecNumber>
    </recommendedName>
</protein>
<dbReference type="InterPro" id="IPR036113">
    <property type="entry name" value="Asp/Glu-ADT_sf_sub_c"/>
</dbReference>
<dbReference type="AlphaFoldDB" id="A0AAJ1F724"/>
<dbReference type="EMBL" id="JAKNHJ010000001">
    <property type="protein sequence ID" value="MCG4616958.1"/>
    <property type="molecule type" value="Genomic_DNA"/>
</dbReference>
<keyword evidence="1" id="KW-0648">Protein biosynthesis</keyword>
<evidence type="ECO:0000256" key="1">
    <source>
        <dbReference type="HAMAP-Rule" id="MF_00122"/>
    </source>
</evidence>
<comment type="similarity">
    <text evidence="1">Belongs to the GatC family.</text>
</comment>
<comment type="catalytic activity">
    <reaction evidence="1">
        <text>L-aspartyl-tRNA(Asn) + L-glutamine + ATP + H2O = L-asparaginyl-tRNA(Asn) + L-glutamate + ADP + phosphate + 2 H(+)</text>
        <dbReference type="Rhea" id="RHEA:14513"/>
        <dbReference type="Rhea" id="RHEA-COMP:9674"/>
        <dbReference type="Rhea" id="RHEA-COMP:9677"/>
        <dbReference type="ChEBI" id="CHEBI:15377"/>
        <dbReference type="ChEBI" id="CHEBI:15378"/>
        <dbReference type="ChEBI" id="CHEBI:29985"/>
        <dbReference type="ChEBI" id="CHEBI:30616"/>
        <dbReference type="ChEBI" id="CHEBI:43474"/>
        <dbReference type="ChEBI" id="CHEBI:58359"/>
        <dbReference type="ChEBI" id="CHEBI:78515"/>
        <dbReference type="ChEBI" id="CHEBI:78516"/>
        <dbReference type="ChEBI" id="CHEBI:456216"/>
    </reaction>
</comment>
<dbReference type="GO" id="GO:0050567">
    <property type="term" value="F:glutaminyl-tRNA synthase (glutamine-hydrolyzing) activity"/>
    <property type="evidence" value="ECO:0007669"/>
    <property type="project" value="UniProtKB-UniRule"/>
</dbReference>
<organism evidence="2 3">
    <name type="scientific">Varibaculum cambriense</name>
    <dbReference type="NCBI Taxonomy" id="184870"/>
    <lineage>
        <taxon>Bacteria</taxon>
        <taxon>Bacillati</taxon>
        <taxon>Actinomycetota</taxon>
        <taxon>Actinomycetes</taxon>
        <taxon>Actinomycetales</taxon>
        <taxon>Actinomycetaceae</taxon>
        <taxon>Varibaculum</taxon>
    </lineage>
</organism>
<sequence>MSTIDRDEVVRVAALARIALTDEEIDQFAGELGQIAAAVATVSEAVGPDTKATSHPIEMSNVLRPDEVGQCLDREELLAGAPLAEDGQFRVPQIIGEE</sequence>
<comment type="catalytic activity">
    <reaction evidence="1">
        <text>L-glutamyl-tRNA(Gln) + L-glutamine + ATP + H2O = L-glutaminyl-tRNA(Gln) + L-glutamate + ADP + phosphate + H(+)</text>
        <dbReference type="Rhea" id="RHEA:17521"/>
        <dbReference type="Rhea" id="RHEA-COMP:9681"/>
        <dbReference type="Rhea" id="RHEA-COMP:9684"/>
        <dbReference type="ChEBI" id="CHEBI:15377"/>
        <dbReference type="ChEBI" id="CHEBI:15378"/>
        <dbReference type="ChEBI" id="CHEBI:29985"/>
        <dbReference type="ChEBI" id="CHEBI:30616"/>
        <dbReference type="ChEBI" id="CHEBI:43474"/>
        <dbReference type="ChEBI" id="CHEBI:58359"/>
        <dbReference type="ChEBI" id="CHEBI:78520"/>
        <dbReference type="ChEBI" id="CHEBI:78521"/>
        <dbReference type="ChEBI" id="CHEBI:456216"/>
    </reaction>
</comment>
<dbReference type="Proteomes" id="UP001200537">
    <property type="component" value="Unassembled WGS sequence"/>
</dbReference>
<dbReference type="InterPro" id="IPR003837">
    <property type="entry name" value="GatC"/>
</dbReference>
<keyword evidence="1" id="KW-0067">ATP-binding</keyword>
<dbReference type="GO" id="GO:0006412">
    <property type="term" value="P:translation"/>
    <property type="evidence" value="ECO:0007669"/>
    <property type="project" value="UniProtKB-UniRule"/>
</dbReference>
<dbReference type="EC" id="6.3.5.-" evidence="1"/>
<dbReference type="GO" id="GO:0005524">
    <property type="term" value="F:ATP binding"/>
    <property type="evidence" value="ECO:0007669"/>
    <property type="project" value="UniProtKB-KW"/>
</dbReference>
<dbReference type="HAMAP" id="MF_00122">
    <property type="entry name" value="GatC"/>
    <property type="match status" value="1"/>
</dbReference>
<name>A0AAJ1F724_9ACTO</name>
<proteinExistence type="inferred from homology"/>
<evidence type="ECO:0000313" key="3">
    <source>
        <dbReference type="Proteomes" id="UP001200537"/>
    </source>
</evidence>
<dbReference type="SUPFAM" id="SSF141000">
    <property type="entry name" value="Glu-tRNAGln amidotransferase C subunit"/>
    <property type="match status" value="1"/>
</dbReference>
<dbReference type="NCBIfam" id="TIGR00135">
    <property type="entry name" value="gatC"/>
    <property type="match status" value="1"/>
</dbReference>
<dbReference type="Gene3D" id="1.10.20.60">
    <property type="entry name" value="Glu-tRNAGln amidotransferase C subunit, N-terminal domain"/>
    <property type="match status" value="1"/>
</dbReference>
<comment type="function">
    <text evidence="1">Allows the formation of correctly charged Asn-tRNA(Asn) or Gln-tRNA(Gln) through the transamidation of misacylated Asp-tRNA(Asn) or Glu-tRNA(Gln) in organisms which lack either or both of asparaginyl-tRNA or glutaminyl-tRNA synthetases. The reaction takes place in the presence of glutamine and ATP through an activated phospho-Asp-tRNA(Asn) or phospho-Glu-tRNA(Gln).</text>
</comment>
<dbReference type="Pfam" id="PF02686">
    <property type="entry name" value="GatC"/>
    <property type="match status" value="1"/>
</dbReference>
<reference evidence="2" key="1">
    <citation type="submission" date="2022-01" db="EMBL/GenBank/DDBJ databases">
        <title>Collection of gut derived symbiotic bacterial strains cultured from healthy donors.</title>
        <authorList>
            <person name="Lin H."/>
            <person name="Kohout C."/>
            <person name="Waligurski E."/>
            <person name="Pamer E.G."/>
        </authorList>
    </citation>
    <scope>NUCLEOTIDE SEQUENCE</scope>
    <source>
        <strain evidence="2">DFI.7.46</strain>
    </source>
</reference>
<dbReference type="RefSeq" id="WP_238127389.1">
    <property type="nucleotide sequence ID" value="NZ_CBCTPO010000004.1"/>
</dbReference>
<keyword evidence="1" id="KW-0547">Nucleotide-binding</keyword>
<evidence type="ECO:0000313" key="2">
    <source>
        <dbReference type="EMBL" id="MCG4616958.1"/>
    </source>
</evidence>
<comment type="subunit">
    <text evidence="1">Heterotrimer of A, B and C subunits.</text>
</comment>
<dbReference type="GO" id="GO:0006450">
    <property type="term" value="P:regulation of translational fidelity"/>
    <property type="evidence" value="ECO:0007669"/>
    <property type="project" value="InterPro"/>
</dbReference>